<dbReference type="EMBL" id="JAFIQS010000005">
    <property type="protein sequence ID" value="KAG5169764.1"/>
    <property type="molecule type" value="Genomic_DNA"/>
</dbReference>
<dbReference type="OrthoDB" id="3021093at2759"/>
<gene>
    <name evidence="1" type="ORF">JR316_006324</name>
</gene>
<sequence>MDKEHHPSIFIFNVLKAGARHVSDAPHDPKLLLAAFSAALESALNKPWIVQGAIYAPAGASIFIDTEDDQWHDHVGCPADEDLRKMFSEENSPLSNASEKVNENTEYVPDLTSRRACASIFKVPYTPYKSYYPPDDAQNDPKSLLKQFIDAIHSVLHKSELIISAMYEAEAKSANIFMMDG</sequence>
<dbReference type="AlphaFoldDB" id="A0A8H7Y1Y3"/>
<protein>
    <submittedName>
        <fullName evidence="1">Uncharacterized protein</fullName>
    </submittedName>
</protein>
<proteinExistence type="predicted"/>
<comment type="caution">
    <text evidence="1">The sequence shown here is derived from an EMBL/GenBank/DDBJ whole genome shotgun (WGS) entry which is preliminary data.</text>
</comment>
<organism evidence="1">
    <name type="scientific">Psilocybe cubensis</name>
    <name type="common">Psychedelic mushroom</name>
    <name type="synonym">Stropharia cubensis</name>
    <dbReference type="NCBI Taxonomy" id="181762"/>
    <lineage>
        <taxon>Eukaryota</taxon>
        <taxon>Fungi</taxon>
        <taxon>Dikarya</taxon>
        <taxon>Basidiomycota</taxon>
        <taxon>Agaricomycotina</taxon>
        <taxon>Agaricomycetes</taxon>
        <taxon>Agaricomycetidae</taxon>
        <taxon>Agaricales</taxon>
        <taxon>Agaricineae</taxon>
        <taxon>Strophariaceae</taxon>
        <taxon>Psilocybe</taxon>
    </lineage>
</organism>
<name>A0A8H7Y1Y3_PSICU</name>
<reference evidence="1" key="1">
    <citation type="submission" date="2021-02" db="EMBL/GenBank/DDBJ databases">
        <title>Psilocybe cubensis genome.</title>
        <authorList>
            <person name="Mckernan K.J."/>
            <person name="Crawford S."/>
            <person name="Trippe A."/>
            <person name="Kane L.T."/>
            <person name="Mclaughlin S."/>
        </authorList>
    </citation>
    <scope>NUCLEOTIDE SEQUENCE [LARGE SCALE GENOMIC DNA]</scope>
    <source>
        <strain evidence="1">MGC-MH-2018</strain>
    </source>
</reference>
<accession>A0A8H7Y1Y3</accession>
<evidence type="ECO:0000313" key="1">
    <source>
        <dbReference type="EMBL" id="KAG5169764.1"/>
    </source>
</evidence>